<protein>
    <submittedName>
        <fullName evidence="2">3-deoxy-D-arabino-heptulosonate 7-phosphate synthase</fullName>
    </submittedName>
</protein>
<sequence length="521" mass="55340">MSPIPLPAPLARMLLACVRRYRAPALPASLDEASLAGPATALAFAIDQARVATVQGVTPEPAVRALFIHALARLIAGALRPQGGDPAFQAMVLQHQWPVVREFASLNAHAAADRRTVQSTIRAFAHPEKTRRRPDAALRAALTELHRAGEAADWPRLVPMALALLDQPDVRADPALRRLLERLRDETAVDRLQRLAVLAHDERIQRYLRLWQQQGPRSGTAEAHARGSRAQARGAAVEAQASHALEAVARRLNEEDAAAPYRVVTGLLVPGAIPGDPQGAKSEWDVALLRRAEGHADASAWDLCLLVEAKASADAATTDVYKLQRGLQRLQQASDGEVHAFACDQGEVGLTGASLRALTLGAGEGEGEGAAQGPVPPCSAPAQDDRLDASRSVLGSVLYCSNATADRTPPLLNPASRMQLMSAPAAVAFASQWAEATKGTDVATDGETADPQPLHAVWLQLLNDPVFDAVRQQYPTLRQVRDLMVHPDDLLAAAGAAARDCAHGTTESISTSCTAGTSRSS</sequence>
<dbReference type="Proteomes" id="UP001064933">
    <property type="component" value="Chromosome"/>
</dbReference>
<dbReference type="EMBL" id="CP104562">
    <property type="protein sequence ID" value="UXH79149.1"/>
    <property type="molecule type" value="Genomic_DNA"/>
</dbReference>
<gene>
    <name evidence="2" type="ORF">N4261_04210</name>
</gene>
<evidence type="ECO:0000256" key="1">
    <source>
        <dbReference type="SAM" id="MobiDB-lite"/>
    </source>
</evidence>
<feature type="region of interest" description="Disordered" evidence="1">
    <location>
        <begin position="215"/>
        <end position="236"/>
    </location>
</feature>
<evidence type="ECO:0000313" key="3">
    <source>
        <dbReference type="Proteomes" id="UP001064933"/>
    </source>
</evidence>
<keyword evidence="3" id="KW-1185">Reference proteome</keyword>
<proteinExistence type="predicted"/>
<reference evidence="2" key="1">
    <citation type="submission" date="2022-10" db="EMBL/GenBank/DDBJ databases">
        <title>Characterization and whole genome sequencing of a new Roseateles species, isolated from fresh water.</title>
        <authorList>
            <person name="Guliayeva D.Y."/>
            <person name="Akhremchuk A.E."/>
            <person name="Sikolenko M.A."/>
            <person name="Valentovich L.N."/>
            <person name="Sidarenka A.V."/>
        </authorList>
    </citation>
    <scope>NUCLEOTIDE SEQUENCE</scope>
    <source>
        <strain evidence="2">BIM B-1768</strain>
    </source>
</reference>
<evidence type="ECO:0000313" key="2">
    <source>
        <dbReference type="EMBL" id="UXH79149.1"/>
    </source>
</evidence>
<organism evidence="2 3">
    <name type="scientific">Roseateles amylovorans</name>
    <dbReference type="NCBI Taxonomy" id="2978473"/>
    <lineage>
        <taxon>Bacteria</taxon>
        <taxon>Pseudomonadati</taxon>
        <taxon>Pseudomonadota</taxon>
        <taxon>Betaproteobacteria</taxon>
        <taxon>Burkholderiales</taxon>
        <taxon>Sphaerotilaceae</taxon>
        <taxon>Roseateles</taxon>
    </lineage>
</organism>
<dbReference type="RefSeq" id="WP_261758968.1">
    <property type="nucleotide sequence ID" value="NZ_CP104562.2"/>
</dbReference>
<accession>A0ABY6B1V4</accession>
<feature type="region of interest" description="Disordered" evidence="1">
    <location>
        <begin position="364"/>
        <end position="384"/>
    </location>
</feature>
<name>A0ABY6B1V4_9BURK</name>